<organism evidence="2 3">
    <name type="scientific">Solea senegalensis</name>
    <name type="common">Senegalese sole</name>
    <dbReference type="NCBI Taxonomy" id="28829"/>
    <lineage>
        <taxon>Eukaryota</taxon>
        <taxon>Metazoa</taxon>
        <taxon>Chordata</taxon>
        <taxon>Craniata</taxon>
        <taxon>Vertebrata</taxon>
        <taxon>Euteleostomi</taxon>
        <taxon>Actinopterygii</taxon>
        <taxon>Neopterygii</taxon>
        <taxon>Teleostei</taxon>
        <taxon>Neoteleostei</taxon>
        <taxon>Acanthomorphata</taxon>
        <taxon>Carangaria</taxon>
        <taxon>Pleuronectiformes</taxon>
        <taxon>Pleuronectoidei</taxon>
        <taxon>Soleidae</taxon>
        <taxon>Solea</taxon>
    </lineage>
</organism>
<proteinExistence type="predicted"/>
<evidence type="ECO:0000256" key="1">
    <source>
        <dbReference type="SAM" id="MobiDB-lite"/>
    </source>
</evidence>
<evidence type="ECO:0000313" key="2">
    <source>
        <dbReference type="EMBL" id="KAG7525969.1"/>
    </source>
</evidence>
<feature type="region of interest" description="Disordered" evidence="1">
    <location>
        <begin position="78"/>
        <end position="101"/>
    </location>
</feature>
<name>A0AAV6T8W2_SOLSE</name>
<evidence type="ECO:0000313" key="3">
    <source>
        <dbReference type="Proteomes" id="UP000693946"/>
    </source>
</evidence>
<reference evidence="2 3" key="1">
    <citation type="journal article" date="2021" name="Sci. Rep.">
        <title>Chromosome anchoring in Senegalese sole (Solea senegalensis) reveals sex-associated markers and genome rearrangements in flatfish.</title>
        <authorList>
            <person name="Guerrero-Cozar I."/>
            <person name="Gomez-Garrido J."/>
            <person name="Berbel C."/>
            <person name="Martinez-Blanch J.F."/>
            <person name="Alioto T."/>
            <person name="Claros M.G."/>
            <person name="Gagnaire P.A."/>
            <person name="Manchado M."/>
        </authorList>
    </citation>
    <scope>NUCLEOTIDE SEQUENCE [LARGE SCALE GENOMIC DNA]</scope>
    <source>
        <strain evidence="2">Sse05_10M</strain>
    </source>
</reference>
<feature type="compositionally biased region" description="Polar residues" evidence="1">
    <location>
        <begin position="80"/>
        <end position="101"/>
    </location>
</feature>
<dbReference type="AlphaFoldDB" id="A0AAV6T8W2"/>
<keyword evidence="3" id="KW-1185">Reference proteome</keyword>
<accession>A0AAV6T8W2</accession>
<dbReference type="EMBL" id="JAGKHQ010000001">
    <property type="protein sequence ID" value="KAG7525969.1"/>
    <property type="molecule type" value="Genomic_DNA"/>
</dbReference>
<protein>
    <submittedName>
        <fullName evidence="2">Uncharacterized protein</fullName>
    </submittedName>
</protein>
<gene>
    <name evidence="2" type="ORF">JOB18_034423</name>
</gene>
<dbReference type="Proteomes" id="UP000693946">
    <property type="component" value="Linkage Group LG1"/>
</dbReference>
<comment type="caution">
    <text evidence="2">The sequence shown here is derived from an EMBL/GenBank/DDBJ whole genome shotgun (WGS) entry which is preliminary data.</text>
</comment>
<sequence length="101" mass="11274">MADLSTKLCIPAEIASTNLRPDLVLWSASLKLVYIIKLTVPWESAVEDAYERQKLSCVRLSLLLQELTSECLDHCDDNDNASQHRTPSVVSVSRCPQLTTD</sequence>